<name>A0A6V7GUF6_9HYME</name>
<organism evidence="2 3">
    <name type="scientific">Heterotrigona itama</name>
    <dbReference type="NCBI Taxonomy" id="395501"/>
    <lineage>
        <taxon>Eukaryota</taxon>
        <taxon>Metazoa</taxon>
        <taxon>Ecdysozoa</taxon>
        <taxon>Arthropoda</taxon>
        <taxon>Hexapoda</taxon>
        <taxon>Insecta</taxon>
        <taxon>Pterygota</taxon>
        <taxon>Neoptera</taxon>
        <taxon>Endopterygota</taxon>
        <taxon>Hymenoptera</taxon>
        <taxon>Apocrita</taxon>
        <taxon>Aculeata</taxon>
        <taxon>Apoidea</taxon>
        <taxon>Anthophila</taxon>
        <taxon>Apidae</taxon>
        <taxon>Heterotrigona</taxon>
    </lineage>
</organism>
<comment type="caution">
    <text evidence="2">The sequence shown here is derived from an EMBL/GenBank/DDBJ whole genome shotgun (WGS) entry which is preliminary data.</text>
</comment>
<evidence type="ECO:0008006" key="4">
    <source>
        <dbReference type="Google" id="ProtNLM"/>
    </source>
</evidence>
<dbReference type="GO" id="GO:0005886">
    <property type="term" value="C:plasma membrane"/>
    <property type="evidence" value="ECO:0007669"/>
    <property type="project" value="TreeGrafter"/>
</dbReference>
<dbReference type="PANTHER" id="PTHR24222">
    <property type="entry name" value="ABC TRANSPORTER B FAMILY"/>
    <property type="match status" value="1"/>
</dbReference>
<dbReference type="Proteomes" id="UP000752696">
    <property type="component" value="Unassembled WGS sequence"/>
</dbReference>
<accession>A0A6V7GUF6</accession>
<evidence type="ECO:0000313" key="3">
    <source>
        <dbReference type="Proteomes" id="UP000752696"/>
    </source>
</evidence>
<gene>
    <name evidence="2" type="ORF">MHI_LOCUS113820</name>
</gene>
<evidence type="ECO:0000313" key="2">
    <source>
        <dbReference type="EMBL" id="CAD1469203.1"/>
    </source>
</evidence>
<reference evidence="2" key="1">
    <citation type="submission" date="2020-07" db="EMBL/GenBank/DDBJ databases">
        <authorList>
            <person name="Nazaruddin N."/>
        </authorList>
    </citation>
    <scope>NUCLEOTIDE SEQUENCE</scope>
</reference>
<feature type="non-terminal residue" evidence="2">
    <location>
        <position position="1"/>
    </location>
</feature>
<dbReference type="EMBL" id="CAJDYZ010001957">
    <property type="protein sequence ID" value="CAD1469203.1"/>
    <property type="molecule type" value="Genomic_DNA"/>
</dbReference>
<sequence length="152" mass="17047">VVQAALDKAMEGRTCITIAHRLATIRNADVICVLEKGTVAEMGTHDDLISADGLYAHLHALQEAAMDVYDQELARSHGKRDHRPRPEASSRQTDSDGVRARSRDRIRCVWSRTTPPNGSSSARNTKLAVGRHREEDVCRTPDLYWDWNINTD</sequence>
<dbReference type="GO" id="GO:0042626">
    <property type="term" value="F:ATPase-coupled transmembrane transporter activity"/>
    <property type="evidence" value="ECO:0007669"/>
    <property type="project" value="TreeGrafter"/>
</dbReference>
<feature type="region of interest" description="Disordered" evidence="1">
    <location>
        <begin position="73"/>
        <end position="102"/>
    </location>
</feature>
<evidence type="ECO:0000256" key="1">
    <source>
        <dbReference type="SAM" id="MobiDB-lite"/>
    </source>
</evidence>
<dbReference type="PANTHER" id="PTHR24222:SF76">
    <property type="entry name" value="MYCOBACTIN IMPORT ATP-BINDING_PERMEASE PROTEIN IRTB"/>
    <property type="match status" value="1"/>
</dbReference>
<dbReference type="OrthoDB" id="6500128at2759"/>
<keyword evidence="3" id="KW-1185">Reference proteome</keyword>
<proteinExistence type="predicted"/>
<protein>
    <recommendedName>
        <fullName evidence="4">ABC transporter domain-containing protein</fullName>
    </recommendedName>
</protein>
<dbReference type="InterPro" id="IPR027417">
    <property type="entry name" value="P-loop_NTPase"/>
</dbReference>
<dbReference type="InterPro" id="IPR039421">
    <property type="entry name" value="Type_1_exporter"/>
</dbReference>
<dbReference type="SUPFAM" id="SSF52540">
    <property type="entry name" value="P-loop containing nucleoside triphosphate hydrolases"/>
    <property type="match status" value="1"/>
</dbReference>
<dbReference type="Gene3D" id="3.40.50.300">
    <property type="entry name" value="P-loop containing nucleotide triphosphate hydrolases"/>
    <property type="match status" value="1"/>
</dbReference>
<feature type="compositionally biased region" description="Basic and acidic residues" evidence="1">
    <location>
        <begin position="84"/>
        <end position="102"/>
    </location>
</feature>
<dbReference type="AlphaFoldDB" id="A0A6V7GUF6"/>